<keyword evidence="1" id="KW-1185">Reference proteome</keyword>
<protein>
    <submittedName>
        <fullName evidence="2">Uncharacterized protein</fullName>
    </submittedName>
</protein>
<dbReference type="RefSeq" id="XP_073911829.1">
    <property type="nucleotide sequence ID" value="XM_074055728.1"/>
</dbReference>
<sequence length="324" mass="33165">MQCQPHERRVHSHLQLWRGFQEQSELAWVHGMRICREEDKKAGHAAARRSPGPSGQLWSGDVPWLFPSSNQLHPSLSDAGPSRQRGARAQGGPGPAGGGAGPTRERGGADALRTRDRRGTQGAAAGARPRGRESRAVPAAQAGPSPDTDKRTDSRRPTGWRGAPASPAGPRRKDAVVVVVVGGGVSLPGASALSSAPAPWAPPPDRRTAGQWAPGCSFGPAGPGSPGPGPAGGGRLRAEPVAGSRGGGAADGQSQRQTDGRRGKKMATRTAGARCSHTRSVRGACTSLTSSPPPPQPRPPGLSPGARLAMWAGLEAEGVWGGGT</sequence>
<name>A0AC58L3U5_CASCN</name>
<evidence type="ECO:0000313" key="2">
    <source>
        <dbReference type="RefSeq" id="XP_073911829.1"/>
    </source>
</evidence>
<proteinExistence type="predicted"/>
<gene>
    <name evidence="2" type="primary">LOC141417367</name>
</gene>
<dbReference type="Proteomes" id="UP001732720">
    <property type="component" value="Chromosome 15"/>
</dbReference>
<accession>A0AC58L3U5</accession>
<organism evidence="1 2">
    <name type="scientific">Castor canadensis</name>
    <name type="common">American beaver</name>
    <dbReference type="NCBI Taxonomy" id="51338"/>
    <lineage>
        <taxon>Eukaryota</taxon>
        <taxon>Metazoa</taxon>
        <taxon>Chordata</taxon>
        <taxon>Craniata</taxon>
        <taxon>Vertebrata</taxon>
        <taxon>Euteleostomi</taxon>
        <taxon>Mammalia</taxon>
        <taxon>Eutheria</taxon>
        <taxon>Euarchontoglires</taxon>
        <taxon>Glires</taxon>
        <taxon>Rodentia</taxon>
        <taxon>Castorimorpha</taxon>
        <taxon>Castoridae</taxon>
        <taxon>Castor</taxon>
    </lineage>
</organism>
<reference evidence="2" key="1">
    <citation type="submission" date="2025-08" db="UniProtKB">
        <authorList>
            <consortium name="RefSeq"/>
        </authorList>
    </citation>
    <scope>IDENTIFICATION</scope>
</reference>
<evidence type="ECO:0000313" key="1">
    <source>
        <dbReference type="Proteomes" id="UP001732720"/>
    </source>
</evidence>